<dbReference type="GO" id="GO:0032259">
    <property type="term" value="P:methylation"/>
    <property type="evidence" value="ECO:0007669"/>
    <property type="project" value="UniProtKB-KW"/>
</dbReference>
<dbReference type="CDD" id="cd02440">
    <property type="entry name" value="AdoMet_MTases"/>
    <property type="match status" value="1"/>
</dbReference>
<dbReference type="Pfam" id="PF08241">
    <property type="entry name" value="Methyltransf_11"/>
    <property type="match status" value="1"/>
</dbReference>
<keyword evidence="3" id="KW-1185">Reference proteome</keyword>
<comment type="caution">
    <text evidence="2">The sequence shown here is derived from an EMBL/GenBank/DDBJ whole genome shotgun (WGS) entry which is preliminary data.</text>
</comment>
<gene>
    <name evidence="2" type="ORF">ACFOKA_00845</name>
</gene>
<keyword evidence="2" id="KW-0489">Methyltransferase</keyword>
<dbReference type="EMBL" id="JBHRSL010000001">
    <property type="protein sequence ID" value="MFC3050443.1"/>
    <property type="molecule type" value="Genomic_DNA"/>
</dbReference>
<protein>
    <submittedName>
        <fullName evidence="2">Class I SAM-dependent methyltransferase</fullName>
    </submittedName>
</protein>
<keyword evidence="2" id="KW-0808">Transferase</keyword>
<name>A0ABV7D058_9PROT</name>
<sequence>MHPDVLTIYRFYQSAFGQQVAQLIAGRILQFLPVRPDAVTVGLGYCLPYLDRLAARTLAASGGRFVAFMPARQGVCHWPGHTDNRTCLVEPLDLPLADSSVDHMILVHALEHAARPSALLREIWRVLAPNGHVVIVVPNRLRAWSAAEATPFGHGRPYSKGQLFSVMSDQMLAPDNWDTALAMPPFFIHKMPRLMRFGDKVGAMLSRNLGGALVVHAQKQVYGALPKGSAKAQGVPVLTQSSGSYFKTDT</sequence>
<evidence type="ECO:0000313" key="3">
    <source>
        <dbReference type="Proteomes" id="UP001595444"/>
    </source>
</evidence>
<evidence type="ECO:0000313" key="2">
    <source>
        <dbReference type="EMBL" id="MFC3050443.1"/>
    </source>
</evidence>
<dbReference type="Proteomes" id="UP001595444">
    <property type="component" value="Unassembled WGS sequence"/>
</dbReference>
<dbReference type="SUPFAM" id="SSF53335">
    <property type="entry name" value="S-adenosyl-L-methionine-dependent methyltransferases"/>
    <property type="match status" value="1"/>
</dbReference>
<dbReference type="GO" id="GO:0008168">
    <property type="term" value="F:methyltransferase activity"/>
    <property type="evidence" value="ECO:0007669"/>
    <property type="project" value="UniProtKB-KW"/>
</dbReference>
<evidence type="ECO:0000259" key="1">
    <source>
        <dbReference type="Pfam" id="PF08241"/>
    </source>
</evidence>
<dbReference type="InterPro" id="IPR013216">
    <property type="entry name" value="Methyltransf_11"/>
</dbReference>
<dbReference type="RefSeq" id="WP_194214829.1">
    <property type="nucleotide sequence ID" value="NZ_CP061205.1"/>
</dbReference>
<feature type="domain" description="Methyltransferase type 11" evidence="1">
    <location>
        <begin position="92"/>
        <end position="135"/>
    </location>
</feature>
<dbReference type="InterPro" id="IPR029063">
    <property type="entry name" value="SAM-dependent_MTases_sf"/>
</dbReference>
<accession>A0ABV7D058</accession>
<reference evidence="3" key="1">
    <citation type="journal article" date="2019" name="Int. J. Syst. Evol. Microbiol.">
        <title>The Global Catalogue of Microorganisms (GCM) 10K type strain sequencing project: providing services to taxonomists for standard genome sequencing and annotation.</title>
        <authorList>
            <consortium name="The Broad Institute Genomics Platform"/>
            <consortium name="The Broad Institute Genome Sequencing Center for Infectious Disease"/>
            <person name="Wu L."/>
            <person name="Ma J."/>
        </authorList>
    </citation>
    <scope>NUCLEOTIDE SEQUENCE [LARGE SCALE GENOMIC DNA]</scope>
    <source>
        <strain evidence="3">KCTC 62164</strain>
    </source>
</reference>
<dbReference type="Gene3D" id="3.40.50.150">
    <property type="entry name" value="Vaccinia Virus protein VP39"/>
    <property type="match status" value="1"/>
</dbReference>
<organism evidence="2 3">
    <name type="scientific">Kordiimonas pumila</name>
    <dbReference type="NCBI Taxonomy" id="2161677"/>
    <lineage>
        <taxon>Bacteria</taxon>
        <taxon>Pseudomonadati</taxon>
        <taxon>Pseudomonadota</taxon>
        <taxon>Alphaproteobacteria</taxon>
        <taxon>Kordiimonadales</taxon>
        <taxon>Kordiimonadaceae</taxon>
        <taxon>Kordiimonas</taxon>
    </lineage>
</organism>
<proteinExistence type="predicted"/>